<evidence type="ECO:0000256" key="2">
    <source>
        <dbReference type="ARBA" id="ARBA00022723"/>
    </source>
</evidence>
<dbReference type="InterPro" id="IPR050584">
    <property type="entry name" value="Cholesterol_7-desaturase"/>
</dbReference>
<dbReference type="PANTHER" id="PTHR21266:SF60">
    <property type="entry name" value="3-KETOSTEROID-9-ALPHA-MONOOXYGENASE, OXYGENASE COMPONENT"/>
    <property type="match status" value="1"/>
</dbReference>
<sequence>MNAIFKDTQNVEAYLELGLRDQWYPVLASWEVNTSPVGITRLGENIAVWRDKQGQVHAIEDRCPHRGARLSLGWNLGDRLACWYHGVEVNGDGIVEDVPAVDQCPMKGTQCVKSYHVIEKHGAIFLWFGIDPVEKPKQLEFPEQLASEEWSSFLCQADWKVNYQYAIDNVMDPMHGSYLHCTSHSMAEGDKTAEMRHRTTDTGFIFEKVGQTGVNFDWVEYGNTGASWLRLSIPYRKEFGPGGEFWIVGYATPIDADNTRVFFWRCRKVQGWQRHVWRFLYRNHLEKLHWDVLEQDRVILETLAPNARQYENLYQHDVGLSRLRRLMKKEAEKQLKKITLLNDAEQNRIAMQEA</sequence>
<dbReference type="InterPro" id="IPR017941">
    <property type="entry name" value="Rieske_2Fe-2S"/>
</dbReference>
<keyword evidence="1" id="KW-0001">2Fe-2S</keyword>
<dbReference type="Gene3D" id="3.90.380.10">
    <property type="entry name" value="Naphthalene 1,2-dioxygenase Alpha Subunit, Chain A, domain 1"/>
    <property type="match status" value="1"/>
</dbReference>
<dbReference type="InterPro" id="IPR036922">
    <property type="entry name" value="Rieske_2Fe-2S_sf"/>
</dbReference>
<dbReference type="EC" id="1.14.14.-" evidence="7"/>
<evidence type="ECO:0000256" key="5">
    <source>
        <dbReference type="ARBA" id="ARBA00023014"/>
    </source>
</evidence>
<dbReference type="CDD" id="cd03469">
    <property type="entry name" value="Rieske_RO_Alpha_N"/>
    <property type="match status" value="1"/>
</dbReference>
<dbReference type="GO" id="GO:0051537">
    <property type="term" value="F:2 iron, 2 sulfur cluster binding"/>
    <property type="evidence" value="ECO:0007669"/>
    <property type="project" value="UniProtKB-KW"/>
</dbReference>
<dbReference type="GO" id="GO:0004497">
    <property type="term" value="F:monooxygenase activity"/>
    <property type="evidence" value="ECO:0007669"/>
    <property type="project" value="UniProtKB-KW"/>
</dbReference>
<dbReference type="OrthoDB" id="9769355at2"/>
<evidence type="ECO:0000256" key="1">
    <source>
        <dbReference type="ARBA" id="ARBA00022714"/>
    </source>
</evidence>
<dbReference type="InParanoid" id="A0A2U3MXJ8"/>
<accession>A0A2U3MXJ8</accession>
<dbReference type="PROSITE" id="PS51296">
    <property type="entry name" value="RIESKE"/>
    <property type="match status" value="1"/>
</dbReference>
<evidence type="ECO:0000313" key="8">
    <source>
        <dbReference type="Proteomes" id="UP000245974"/>
    </source>
</evidence>
<evidence type="ECO:0000256" key="4">
    <source>
        <dbReference type="ARBA" id="ARBA00023004"/>
    </source>
</evidence>
<dbReference type="SUPFAM" id="SSF55961">
    <property type="entry name" value="Bet v1-like"/>
    <property type="match status" value="1"/>
</dbReference>
<dbReference type="AlphaFoldDB" id="A0A2U3MXJ8"/>
<dbReference type="Pfam" id="PF19112">
    <property type="entry name" value="VanA_C"/>
    <property type="match status" value="1"/>
</dbReference>
<dbReference type="Proteomes" id="UP000245974">
    <property type="component" value="Unassembled WGS sequence"/>
</dbReference>
<keyword evidence="3 7" id="KW-0560">Oxidoreductase</keyword>
<organism evidence="7 8">
    <name type="scientific">Acinetobacter stercoris</name>
    <dbReference type="NCBI Taxonomy" id="2126983"/>
    <lineage>
        <taxon>Bacteria</taxon>
        <taxon>Pseudomonadati</taxon>
        <taxon>Pseudomonadota</taxon>
        <taxon>Gammaproteobacteria</taxon>
        <taxon>Moraxellales</taxon>
        <taxon>Moraxellaceae</taxon>
        <taxon>Acinetobacter</taxon>
    </lineage>
</organism>
<evidence type="ECO:0000259" key="6">
    <source>
        <dbReference type="PROSITE" id="PS51296"/>
    </source>
</evidence>
<proteinExistence type="predicted"/>
<keyword evidence="5" id="KW-0411">Iron-sulfur</keyword>
<gene>
    <name evidence="7" type="primary">tsaM1_1</name>
    <name evidence="7" type="ORF">KPC_1336</name>
</gene>
<dbReference type="InterPro" id="IPR044043">
    <property type="entry name" value="VanA_C_cat"/>
</dbReference>
<dbReference type="SUPFAM" id="SSF50022">
    <property type="entry name" value="ISP domain"/>
    <property type="match status" value="1"/>
</dbReference>
<protein>
    <submittedName>
        <fullName evidence="7">Toluene-4-sulfonate monooxygenase system iron-sulfur subunit TsaM1</fullName>
        <ecNumber evidence="7">1.14.14.-</ecNumber>
    </submittedName>
</protein>
<name>A0A2U3MXJ8_9GAMM</name>
<dbReference type="GO" id="GO:0046872">
    <property type="term" value="F:metal ion binding"/>
    <property type="evidence" value="ECO:0007669"/>
    <property type="project" value="UniProtKB-KW"/>
</dbReference>
<dbReference type="Pfam" id="PF00355">
    <property type="entry name" value="Rieske"/>
    <property type="match status" value="1"/>
</dbReference>
<keyword evidence="7" id="KW-0503">Monooxygenase</keyword>
<feature type="domain" description="Rieske" evidence="6">
    <location>
        <begin position="23"/>
        <end position="126"/>
    </location>
</feature>
<dbReference type="RefSeq" id="WP_121973656.1">
    <property type="nucleotide sequence ID" value="NZ_OOGT01000044.1"/>
</dbReference>
<dbReference type="Gene3D" id="2.102.10.10">
    <property type="entry name" value="Rieske [2Fe-2S] iron-sulphur domain"/>
    <property type="match status" value="1"/>
</dbReference>
<keyword evidence="2" id="KW-0479">Metal-binding</keyword>
<reference evidence="8" key="1">
    <citation type="submission" date="2018-03" db="EMBL/GenBank/DDBJ databases">
        <authorList>
            <person name="Blom J."/>
        </authorList>
    </citation>
    <scope>NUCLEOTIDE SEQUENCE [LARGE SCALE GENOMIC DNA]</scope>
    <source>
        <strain evidence="8">KPC-SM-21</strain>
    </source>
</reference>
<keyword evidence="4" id="KW-0408">Iron</keyword>
<evidence type="ECO:0000256" key="3">
    <source>
        <dbReference type="ARBA" id="ARBA00023002"/>
    </source>
</evidence>
<dbReference type="PANTHER" id="PTHR21266">
    <property type="entry name" value="IRON-SULFUR DOMAIN CONTAINING PROTEIN"/>
    <property type="match status" value="1"/>
</dbReference>
<dbReference type="EMBL" id="OOGT01000044">
    <property type="protein sequence ID" value="SPL70158.1"/>
    <property type="molecule type" value="Genomic_DNA"/>
</dbReference>
<evidence type="ECO:0000313" key="7">
    <source>
        <dbReference type="EMBL" id="SPL70158.1"/>
    </source>
</evidence>
<keyword evidence="8" id="KW-1185">Reference proteome</keyword>